<evidence type="ECO:0000256" key="2">
    <source>
        <dbReference type="SAM" id="MobiDB-lite"/>
    </source>
</evidence>
<dbReference type="Pfam" id="PF07065">
    <property type="entry name" value="D123"/>
    <property type="match status" value="1"/>
</dbReference>
<protein>
    <recommendedName>
        <fullName evidence="5">Cell division cycle protein 123</fullName>
    </recommendedName>
</protein>
<feature type="region of interest" description="Disordered" evidence="2">
    <location>
        <begin position="437"/>
        <end position="472"/>
    </location>
</feature>
<feature type="compositionally biased region" description="Low complexity" evidence="2">
    <location>
        <begin position="359"/>
        <end position="374"/>
    </location>
</feature>
<dbReference type="EMBL" id="PUHQ01000013">
    <property type="protein sequence ID" value="KAG0664656.1"/>
    <property type="molecule type" value="Genomic_DNA"/>
</dbReference>
<feature type="region of interest" description="Disordered" evidence="2">
    <location>
        <begin position="204"/>
        <end position="231"/>
    </location>
</feature>
<dbReference type="PANTHER" id="PTHR15323:SF6">
    <property type="entry name" value="CELL DIVISION CYCLE PROTEIN 123 HOMOLOG"/>
    <property type="match status" value="1"/>
</dbReference>
<keyword evidence="4" id="KW-1185">Reference proteome</keyword>
<feature type="compositionally biased region" description="Acidic residues" evidence="2">
    <location>
        <begin position="85"/>
        <end position="98"/>
    </location>
</feature>
<feature type="compositionally biased region" description="Polar residues" evidence="2">
    <location>
        <begin position="207"/>
        <end position="217"/>
    </location>
</feature>
<accession>A0A9P7B8X9</accession>
<dbReference type="AlphaFoldDB" id="A0A9P7B8X9"/>
<reference evidence="3 4" key="1">
    <citation type="submission" date="2020-11" db="EMBL/GenBank/DDBJ databases">
        <title>Kefir isolates.</title>
        <authorList>
            <person name="Marcisauskas S."/>
            <person name="Kim Y."/>
            <person name="Blasche S."/>
        </authorList>
    </citation>
    <scope>NUCLEOTIDE SEQUENCE [LARGE SCALE GENOMIC DNA]</scope>
    <source>
        <strain evidence="3 4">KR</strain>
    </source>
</reference>
<comment type="similarity">
    <text evidence="1">Belongs to the CDC123 family.</text>
</comment>
<proteinExistence type="inferred from homology"/>
<feature type="compositionally biased region" description="Basic and acidic residues" evidence="2">
    <location>
        <begin position="453"/>
        <end position="472"/>
    </location>
</feature>
<comment type="caution">
    <text evidence="3">The sequence shown here is derived from an EMBL/GenBank/DDBJ whole genome shotgun (WGS) entry which is preliminary data.</text>
</comment>
<dbReference type="OrthoDB" id="360540at2759"/>
<sequence>MAIPLAVNAEAHDGDRDRDSVFPPLYTADVLACQFSSWYPRFKRIAPKATIVRPLPEDKHLIEFLEADGLFLPEGSGPMGISELSDSESEEEEADEDQPVFSFPRLDAEIRSALEKYDGAVFPKLNWSSPQDAAWMLPGQNLKCQTPADVYLLLKSSDFISHDLDHAFEDCVDFPPSPSAAPAATASDSNPGVERVAEGLAAVDLGPTTTAATSNEGDASEAHPRNNSRAGTTRRPFEFELVLKKWFDMPKSQEWRCFVRQDRLLGISQRDTTLYEFLQPEQARTEIRDLIRRFWEESIRDHAPLHNYVLDVYITRDRSRVFVIDFNPFGPRTDPLLFSYPELHDLFLASSPSSSTLVSLSAAATSTTESDSQPQQPPRPPPQQPEPELRVVTPSTNPAAQSAVPRYAHNRYPKDVVNMSEGQSIAEFAKQWMTEVGDAAGFGEGEGEGDAAAAREGKEGSGESAENERVGR</sequence>
<feature type="compositionally biased region" description="Pro residues" evidence="2">
    <location>
        <begin position="375"/>
        <end position="385"/>
    </location>
</feature>
<feature type="region of interest" description="Disordered" evidence="2">
    <location>
        <begin position="78"/>
        <end position="99"/>
    </location>
</feature>
<evidence type="ECO:0000313" key="4">
    <source>
        <dbReference type="Proteomes" id="UP000777482"/>
    </source>
</evidence>
<dbReference type="Proteomes" id="UP000777482">
    <property type="component" value="Unassembled WGS sequence"/>
</dbReference>
<feature type="region of interest" description="Disordered" evidence="2">
    <location>
        <begin position="359"/>
        <end position="407"/>
    </location>
</feature>
<dbReference type="GO" id="GO:0005737">
    <property type="term" value="C:cytoplasm"/>
    <property type="evidence" value="ECO:0007669"/>
    <property type="project" value="TreeGrafter"/>
</dbReference>
<gene>
    <name evidence="3" type="ORF">C6P46_001252</name>
</gene>
<evidence type="ECO:0000313" key="3">
    <source>
        <dbReference type="EMBL" id="KAG0664656.1"/>
    </source>
</evidence>
<organism evidence="3 4">
    <name type="scientific">Rhodotorula mucilaginosa</name>
    <name type="common">Yeast</name>
    <name type="synonym">Rhodotorula rubra</name>
    <dbReference type="NCBI Taxonomy" id="5537"/>
    <lineage>
        <taxon>Eukaryota</taxon>
        <taxon>Fungi</taxon>
        <taxon>Dikarya</taxon>
        <taxon>Basidiomycota</taxon>
        <taxon>Pucciniomycotina</taxon>
        <taxon>Microbotryomycetes</taxon>
        <taxon>Sporidiobolales</taxon>
        <taxon>Sporidiobolaceae</taxon>
        <taxon>Rhodotorula</taxon>
    </lineage>
</organism>
<evidence type="ECO:0000256" key="1">
    <source>
        <dbReference type="ARBA" id="ARBA00011047"/>
    </source>
</evidence>
<name>A0A9P7B8X9_RHOMI</name>
<dbReference type="PANTHER" id="PTHR15323">
    <property type="entry name" value="D123 PROTEIN"/>
    <property type="match status" value="1"/>
</dbReference>
<dbReference type="InterPro" id="IPR009772">
    <property type="entry name" value="CDC123"/>
</dbReference>
<evidence type="ECO:0008006" key="5">
    <source>
        <dbReference type="Google" id="ProtNLM"/>
    </source>
</evidence>